<dbReference type="Pfam" id="PF18915">
    <property type="entry name" value="DUF5667"/>
    <property type="match status" value="1"/>
</dbReference>
<dbReference type="EMBL" id="CP108110">
    <property type="protein sequence ID" value="WUQ85561.1"/>
    <property type="molecule type" value="Genomic_DNA"/>
</dbReference>
<gene>
    <name evidence="4" type="ORF">OHA16_22905</name>
</gene>
<feature type="domain" description="DUF5667" evidence="3">
    <location>
        <begin position="137"/>
        <end position="255"/>
    </location>
</feature>
<evidence type="ECO:0000313" key="5">
    <source>
        <dbReference type="Proteomes" id="UP001432222"/>
    </source>
</evidence>
<keyword evidence="2" id="KW-1133">Transmembrane helix</keyword>
<feature type="transmembrane region" description="Helical" evidence="2">
    <location>
        <begin position="113"/>
        <end position="133"/>
    </location>
</feature>
<evidence type="ECO:0000256" key="2">
    <source>
        <dbReference type="SAM" id="Phobius"/>
    </source>
</evidence>
<keyword evidence="2" id="KW-0812">Transmembrane</keyword>
<evidence type="ECO:0000256" key="1">
    <source>
        <dbReference type="SAM" id="MobiDB-lite"/>
    </source>
</evidence>
<protein>
    <submittedName>
        <fullName evidence="4">DUF5667 domain-containing protein</fullName>
    </submittedName>
</protein>
<keyword evidence="2" id="KW-0472">Membrane</keyword>
<organism evidence="4 5">
    <name type="scientific">Kitasatospora purpeofusca</name>
    <dbReference type="NCBI Taxonomy" id="67352"/>
    <lineage>
        <taxon>Bacteria</taxon>
        <taxon>Bacillati</taxon>
        <taxon>Actinomycetota</taxon>
        <taxon>Actinomycetes</taxon>
        <taxon>Kitasatosporales</taxon>
        <taxon>Streptomycetaceae</taxon>
        <taxon>Kitasatospora</taxon>
    </lineage>
</organism>
<evidence type="ECO:0000259" key="3">
    <source>
        <dbReference type="Pfam" id="PF18915"/>
    </source>
</evidence>
<feature type="compositionally biased region" description="Low complexity" evidence="1">
    <location>
        <begin position="349"/>
        <end position="373"/>
    </location>
</feature>
<feature type="compositionally biased region" description="Gly residues" evidence="1">
    <location>
        <begin position="290"/>
        <end position="341"/>
    </location>
</feature>
<dbReference type="Proteomes" id="UP001432222">
    <property type="component" value="Chromosome"/>
</dbReference>
<feature type="region of interest" description="Disordered" evidence="1">
    <location>
        <begin position="388"/>
        <end position="451"/>
    </location>
</feature>
<reference evidence="4" key="1">
    <citation type="submission" date="2022-10" db="EMBL/GenBank/DDBJ databases">
        <title>The complete genomes of actinobacterial strains from the NBC collection.</title>
        <authorList>
            <person name="Joergensen T.S."/>
            <person name="Alvarez Arevalo M."/>
            <person name="Sterndorff E.B."/>
            <person name="Faurdal D."/>
            <person name="Vuksanovic O."/>
            <person name="Mourched A.-S."/>
            <person name="Charusanti P."/>
            <person name="Shaw S."/>
            <person name="Blin K."/>
            <person name="Weber T."/>
        </authorList>
    </citation>
    <scope>NUCLEOTIDE SEQUENCE</scope>
    <source>
        <strain evidence="4">NBC_00222</strain>
    </source>
</reference>
<proteinExistence type="predicted"/>
<sequence length="451" mass="44861">MTANVLEHRRAKAFAEALEAHQAEQGAADGNGTANTAAGNAGSVAMAELIDTVGALGALPAPELDHEVRTVQRAQLMAAFEQVFAGGPGITVPRQRRHRAVRTAPRGRWSRRFAIGGLVAGLAVGSFAGAAAASGNALPGDPLYGMKRGLEGLRLNLAATDSERGELLLDNAATRLGEARSLVGRSGTGGSLSPDTVEQVRKALDDMHTDALKGRDLLRAIYRNNGSLDPMRALAGFAQDEDGTWAEVQSRLPDQLVPQAHLVDQLFDDISQDVAPLRLVQQPAKSGMPDDGGAGDGTRGTGIQGGPSAGTSPGGGPAVGGVPAQGGATGGPAGTAVGGRPGSTPQVPPQGGAPAPAAPAAPGAPAAPVPSSEANVVPAPVGGLVDNLTSGLTGAKPSPSADAPAPAPAPDRSPAQPSESPSASSGPAQQQGVEVPPLIPGLLPGLRILGG</sequence>
<feature type="compositionally biased region" description="Low complexity" evidence="1">
    <location>
        <begin position="395"/>
        <end position="404"/>
    </location>
</feature>
<feature type="region of interest" description="Disordered" evidence="1">
    <location>
        <begin position="283"/>
        <end position="373"/>
    </location>
</feature>
<feature type="compositionally biased region" description="Low complexity" evidence="1">
    <location>
        <begin position="440"/>
        <end position="451"/>
    </location>
</feature>
<dbReference type="InterPro" id="IPR043725">
    <property type="entry name" value="DUF5667"/>
</dbReference>
<name>A0ABZ1U610_9ACTN</name>
<feature type="compositionally biased region" description="Low complexity" evidence="1">
    <location>
        <begin position="412"/>
        <end position="432"/>
    </location>
</feature>
<evidence type="ECO:0000313" key="4">
    <source>
        <dbReference type="EMBL" id="WUQ85561.1"/>
    </source>
</evidence>
<dbReference type="RefSeq" id="WP_328956310.1">
    <property type="nucleotide sequence ID" value="NZ_CP108110.1"/>
</dbReference>
<accession>A0ABZ1U610</accession>
<keyword evidence="5" id="KW-1185">Reference proteome</keyword>